<dbReference type="CDD" id="cd06170">
    <property type="entry name" value="LuxR_C_like"/>
    <property type="match status" value="1"/>
</dbReference>
<proteinExistence type="predicted"/>
<dbReference type="Pfam" id="PF00196">
    <property type="entry name" value="GerE"/>
    <property type="match status" value="1"/>
</dbReference>
<dbReference type="InterPro" id="IPR016032">
    <property type="entry name" value="Sig_transdc_resp-reg_C-effctor"/>
</dbReference>
<dbReference type="CDD" id="cd17535">
    <property type="entry name" value="REC_NarL-like"/>
    <property type="match status" value="1"/>
</dbReference>
<protein>
    <submittedName>
        <fullName evidence="8">Response regulator transcription factor</fullName>
    </submittedName>
</protein>
<dbReference type="PANTHER" id="PTHR43214">
    <property type="entry name" value="TWO-COMPONENT RESPONSE REGULATOR"/>
    <property type="match status" value="1"/>
</dbReference>
<accession>A0A6C0GG76</accession>
<keyword evidence="1" id="KW-0597">Phosphoprotein</keyword>
<comment type="caution">
    <text evidence="5">Lacks conserved residue(s) required for the propagation of feature annotation.</text>
</comment>
<dbReference type="PROSITE" id="PS50110">
    <property type="entry name" value="RESPONSE_REGULATORY"/>
    <property type="match status" value="1"/>
</dbReference>
<dbReference type="Gene3D" id="3.40.50.2300">
    <property type="match status" value="1"/>
</dbReference>
<evidence type="ECO:0000256" key="2">
    <source>
        <dbReference type="ARBA" id="ARBA00023015"/>
    </source>
</evidence>
<gene>
    <name evidence="8" type="ORF">GXP67_08995</name>
</gene>
<dbReference type="EMBL" id="CP048222">
    <property type="protein sequence ID" value="QHT66783.1"/>
    <property type="molecule type" value="Genomic_DNA"/>
</dbReference>
<dbReference type="SMART" id="SM00448">
    <property type="entry name" value="REC"/>
    <property type="match status" value="1"/>
</dbReference>
<keyword evidence="2" id="KW-0805">Transcription regulation</keyword>
<dbReference type="SUPFAM" id="SSF46894">
    <property type="entry name" value="C-terminal effector domain of the bipartite response regulators"/>
    <property type="match status" value="1"/>
</dbReference>
<evidence type="ECO:0000259" key="6">
    <source>
        <dbReference type="PROSITE" id="PS50043"/>
    </source>
</evidence>
<dbReference type="GO" id="GO:0003677">
    <property type="term" value="F:DNA binding"/>
    <property type="evidence" value="ECO:0007669"/>
    <property type="project" value="UniProtKB-KW"/>
</dbReference>
<dbReference type="PANTHER" id="PTHR43214:SF24">
    <property type="entry name" value="TRANSCRIPTIONAL REGULATORY PROTEIN NARL-RELATED"/>
    <property type="match status" value="1"/>
</dbReference>
<evidence type="ECO:0000256" key="3">
    <source>
        <dbReference type="ARBA" id="ARBA00023125"/>
    </source>
</evidence>
<evidence type="ECO:0000313" key="9">
    <source>
        <dbReference type="Proteomes" id="UP000480178"/>
    </source>
</evidence>
<feature type="domain" description="Response regulatory" evidence="7">
    <location>
        <begin position="8"/>
        <end position="129"/>
    </location>
</feature>
<evidence type="ECO:0000259" key="7">
    <source>
        <dbReference type="PROSITE" id="PS50110"/>
    </source>
</evidence>
<dbReference type="GO" id="GO:0006355">
    <property type="term" value="P:regulation of DNA-templated transcription"/>
    <property type="evidence" value="ECO:0007669"/>
    <property type="project" value="InterPro"/>
</dbReference>
<dbReference type="SMART" id="SM00421">
    <property type="entry name" value="HTH_LUXR"/>
    <property type="match status" value="1"/>
</dbReference>
<organism evidence="8 9">
    <name type="scientific">Rhodocytophaga rosea</name>
    <dbReference type="NCBI Taxonomy" id="2704465"/>
    <lineage>
        <taxon>Bacteria</taxon>
        <taxon>Pseudomonadati</taxon>
        <taxon>Bacteroidota</taxon>
        <taxon>Cytophagia</taxon>
        <taxon>Cytophagales</taxon>
        <taxon>Rhodocytophagaceae</taxon>
        <taxon>Rhodocytophaga</taxon>
    </lineage>
</organism>
<keyword evidence="3" id="KW-0238">DNA-binding</keyword>
<evidence type="ECO:0000313" key="8">
    <source>
        <dbReference type="EMBL" id="QHT66783.1"/>
    </source>
</evidence>
<dbReference type="PRINTS" id="PR00038">
    <property type="entry name" value="HTHLUXR"/>
</dbReference>
<dbReference type="RefSeq" id="WP_162442836.1">
    <property type="nucleotide sequence ID" value="NZ_CP048222.1"/>
</dbReference>
<dbReference type="InterPro" id="IPR058245">
    <property type="entry name" value="NreC/VraR/RcsB-like_REC"/>
</dbReference>
<dbReference type="SUPFAM" id="SSF52172">
    <property type="entry name" value="CheY-like"/>
    <property type="match status" value="1"/>
</dbReference>
<feature type="domain" description="HTH luxR-type" evidence="6">
    <location>
        <begin position="148"/>
        <end position="213"/>
    </location>
</feature>
<sequence length="215" mass="23924">MLKREYIKVTLVECEQTAREGFAAMINSTFGYHVISTYATCTELMLKVSHEMPHVILIGTDCLNVEDVETACIKNISKIKNLSPRSKIIVFTHTENTDVVFEVLKAGADGYLTKGIPPVKLLEAIQEVYEGGAPLSPAIARSVVASFHKNTSSGLTSREVQVLALLAKGKTYHSIADHLFIDKETVRTHIKNIYYKLEVHSKSEAIEKALYEKII</sequence>
<dbReference type="Proteomes" id="UP000480178">
    <property type="component" value="Chromosome"/>
</dbReference>
<evidence type="ECO:0000256" key="5">
    <source>
        <dbReference type="PROSITE-ProRule" id="PRU00169"/>
    </source>
</evidence>
<keyword evidence="9" id="KW-1185">Reference proteome</keyword>
<dbReference type="AlphaFoldDB" id="A0A6C0GG76"/>
<dbReference type="InterPro" id="IPR011006">
    <property type="entry name" value="CheY-like_superfamily"/>
</dbReference>
<dbReference type="PROSITE" id="PS50043">
    <property type="entry name" value="HTH_LUXR_2"/>
    <property type="match status" value="1"/>
</dbReference>
<reference evidence="8 9" key="1">
    <citation type="submission" date="2020-01" db="EMBL/GenBank/DDBJ databases">
        <authorList>
            <person name="Kim M.K."/>
        </authorList>
    </citation>
    <scope>NUCLEOTIDE SEQUENCE [LARGE SCALE GENOMIC DNA]</scope>
    <source>
        <strain evidence="8 9">172606-1</strain>
    </source>
</reference>
<dbReference type="GO" id="GO:0000160">
    <property type="term" value="P:phosphorelay signal transduction system"/>
    <property type="evidence" value="ECO:0007669"/>
    <property type="project" value="InterPro"/>
</dbReference>
<dbReference type="Pfam" id="PF00072">
    <property type="entry name" value="Response_reg"/>
    <property type="match status" value="1"/>
</dbReference>
<dbReference type="InterPro" id="IPR001789">
    <property type="entry name" value="Sig_transdc_resp-reg_receiver"/>
</dbReference>
<dbReference type="KEGG" id="rhoz:GXP67_08995"/>
<keyword evidence="4" id="KW-0804">Transcription</keyword>
<name>A0A6C0GG76_9BACT</name>
<dbReference type="PROSITE" id="PS00622">
    <property type="entry name" value="HTH_LUXR_1"/>
    <property type="match status" value="1"/>
</dbReference>
<dbReference type="InterPro" id="IPR039420">
    <property type="entry name" value="WalR-like"/>
</dbReference>
<evidence type="ECO:0000256" key="4">
    <source>
        <dbReference type="ARBA" id="ARBA00023163"/>
    </source>
</evidence>
<evidence type="ECO:0000256" key="1">
    <source>
        <dbReference type="ARBA" id="ARBA00022553"/>
    </source>
</evidence>
<dbReference type="InterPro" id="IPR000792">
    <property type="entry name" value="Tscrpt_reg_LuxR_C"/>
</dbReference>